<name>A0A1B0BUB7_9MUSC</name>
<dbReference type="Proteomes" id="UP000092460">
    <property type="component" value="Unassembled WGS sequence"/>
</dbReference>
<evidence type="ECO:0000313" key="2">
    <source>
        <dbReference type="Proteomes" id="UP000092460"/>
    </source>
</evidence>
<dbReference type="EMBL" id="JXJN01020598">
    <property type="status" value="NOT_ANNOTATED_CDS"/>
    <property type="molecule type" value="Genomic_DNA"/>
</dbReference>
<dbReference type="EnsemblMetazoa" id="GPPI040770-RA">
    <property type="protein sequence ID" value="GPPI040770-PA"/>
    <property type="gene ID" value="GPPI040770"/>
</dbReference>
<sequence>MPVRARSIQIPKGSVPKTDAASCPETVTINLADATQDVDSDAASCPERVAINLADATQDADSDAASCPETVEISRERLRKFIKTLTARDRIVHVCCDEVFTNQKTVYSRAEDCLHGCSYADEQYSRTSLHLPQIERTRNEIFELAEDIGLDVRAFVCDRGRASAQTSKRFRKGVYNRKGRDGSMYKIRLLFDYSHIVNAFSSKIALNKLPMEADVKNLMSALVKTRYAKSRFWALRVAIPVRNAPFGSGTEELFYELKL</sequence>
<protein>
    <submittedName>
        <fullName evidence="1">Uncharacterized protein</fullName>
    </submittedName>
</protein>
<dbReference type="VEuPathDB" id="VectorBase:GPPI040770"/>
<proteinExistence type="predicted"/>
<keyword evidence="2" id="KW-1185">Reference proteome</keyword>
<accession>A0A1B0BUB7</accession>
<organism evidence="1 2">
    <name type="scientific">Glossina palpalis gambiensis</name>
    <dbReference type="NCBI Taxonomy" id="67801"/>
    <lineage>
        <taxon>Eukaryota</taxon>
        <taxon>Metazoa</taxon>
        <taxon>Ecdysozoa</taxon>
        <taxon>Arthropoda</taxon>
        <taxon>Hexapoda</taxon>
        <taxon>Insecta</taxon>
        <taxon>Pterygota</taxon>
        <taxon>Neoptera</taxon>
        <taxon>Endopterygota</taxon>
        <taxon>Diptera</taxon>
        <taxon>Brachycera</taxon>
        <taxon>Muscomorpha</taxon>
        <taxon>Hippoboscoidea</taxon>
        <taxon>Glossinidae</taxon>
        <taxon>Glossina</taxon>
    </lineage>
</organism>
<dbReference type="AlphaFoldDB" id="A0A1B0BUB7"/>
<reference evidence="2" key="1">
    <citation type="submission" date="2015-01" db="EMBL/GenBank/DDBJ databases">
        <authorList>
            <person name="Aksoy S."/>
            <person name="Warren W."/>
            <person name="Wilson R.K."/>
        </authorList>
    </citation>
    <scope>NUCLEOTIDE SEQUENCE [LARGE SCALE GENOMIC DNA]</scope>
    <source>
        <strain evidence="2">IAEA</strain>
    </source>
</reference>
<evidence type="ECO:0000313" key="1">
    <source>
        <dbReference type="EnsemblMetazoa" id="GPPI040770-PA"/>
    </source>
</evidence>
<reference evidence="1" key="2">
    <citation type="submission" date="2020-05" db="UniProtKB">
        <authorList>
            <consortium name="EnsemblMetazoa"/>
        </authorList>
    </citation>
    <scope>IDENTIFICATION</scope>
    <source>
        <strain evidence="1">IAEA</strain>
    </source>
</reference>